<keyword evidence="2" id="KW-1185">Reference proteome</keyword>
<organism evidence="1 2">
    <name type="scientific">Acaulospora colombiana</name>
    <dbReference type="NCBI Taxonomy" id="27376"/>
    <lineage>
        <taxon>Eukaryota</taxon>
        <taxon>Fungi</taxon>
        <taxon>Fungi incertae sedis</taxon>
        <taxon>Mucoromycota</taxon>
        <taxon>Glomeromycotina</taxon>
        <taxon>Glomeromycetes</taxon>
        <taxon>Diversisporales</taxon>
        <taxon>Acaulosporaceae</taxon>
        <taxon>Acaulospora</taxon>
    </lineage>
</organism>
<dbReference type="EMBL" id="CAJVPT010044731">
    <property type="protein sequence ID" value="CAG8734895.1"/>
    <property type="molecule type" value="Genomic_DNA"/>
</dbReference>
<gene>
    <name evidence="1" type="ORF">ACOLOM_LOCUS11851</name>
</gene>
<feature type="non-terminal residue" evidence="1">
    <location>
        <position position="295"/>
    </location>
</feature>
<evidence type="ECO:0000313" key="2">
    <source>
        <dbReference type="Proteomes" id="UP000789525"/>
    </source>
</evidence>
<reference evidence="1" key="1">
    <citation type="submission" date="2021-06" db="EMBL/GenBank/DDBJ databases">
        <authorList>
            <person name="Kallberg Y."/>
            <person name="Tangrot J."/>
            <person name="Rosling A."/>
        </authorList>
    </citation>
    <scope>NUCLEOTIDE SEQUENCE</scope>
    <source>
        <strain evidence="1">CL356</strain>
    </source>
</reference>
<dbReference type="Proteomes" id="UP000789525">
    <property type="component" value="Unassembled WGS sequence"/>
</dbReference>
<proteinExistence type="predicted"/>
<name>A0ACA9Q2G5_9GLOM</name>
<comment type="caution">
    <text evidence="1">The sequence shown here is derived from an EMBL/GenBank/DDBJ whole genome shotgun (WGS) entry which is preliminary data.</text>
</comment>
<evidence type="ECO:0000313" key="1">
    <source>
        <dbReference type="EMBL" id="CAG8734895.1"/>
    </source>
</evidence>
<protein>
    <submittedName>
        <fullName evidence="1">15035_t:CDS:1</fullName>
    </submittedName>
</protein>
<feature type="non-terminal residue" evidence="1">
    <location>
        <position position="1"/>
    </location>
</feature>
<sequence length="295" mass="31864">DADESSDSEDYSHLEWLGPLVPLKKACTDDGEWGTEPPLTVYSAGPSSAYGDGDDASTSSDEASQEGEDVLGASTNEEVEADGLVELVGETESILNVAEGQSSLGRPAANAEEPLGAPQHASGADTDYESPKKQTLFSGENVAANRNDTVVPMASAGSSSGASSSHHQEQQVTLEVAALIEFHQAYGFLCNMVPESQRPLRYDTLEAIRQAKVGIEVTLPSRNSKKAKKHLQELNAMRKEKGEKELSKDELDLDELIEELHICRVPWRVNRGEEGNHEWIVLENPCRAGFINSDG</sequence>
<accession>A0ACA9Q2G5</accession>